<dbReference type="KEGG" id="rba:RB13201"/>
<evidence type="ECO:0000313" key="3">
    <source>
        <dbReference type="Proteomes" id="UP000001025"/>
    </source>
</evidence>
<protein>
    <submittedName>
        <fullName evidence="2">Uncharacterized protein</fullName>
    </submittedName>
</protein>
<evidence type="ECO:0000313" key="2">
    <source>
        <dbReference type="EMBL" id="CAD77997.1"/>
    </source>
</evidence>
<dbReference type="InParanoid" id="Q7UHH5"/>
<accession>Q7UHH5</accession>
<reference evidence="2 3" key="1">
    <citation type="journal article" date="2003" name="Proc. Natl. Acad. Sci. U.S.A.">
        <title>Complete genome sequence of the marine planctomycete Pirellula sp. strain 1.</title>
        <authorList>
            <person name="Gloeckner F.O."/>
            <person name="Kube M."/>
            <person name="Bauer M."/>
            <person name="Teeling H."/>
            <person name="Lombardot T."/>
            <person name="Ludwig W."/>
            <person name="Gade D."/>
            <person name="Beck A."/>
            <person name="Borzym K."/>
            <person name="Heitmann K."/>
            <person name="Rabus R."/>
            <person name="Schlesner H."/>
            <person name="Amann R."/>
            <person name="Reinhardt R."/>
        </authorList>
    </citation>
    <scope>NUCLEOTIDE SEQUENCE [LARGE SCALE GENOMIC DNA]</scope>
    <source>
        <strain evidence="3">DSM 10527 / NCIMB 13988 / SH1</strain>
    </source>
</reference>
<evidence type="ECO:0000256" key="1">
    <source>
        <dbReference type="SAM" id="MobiDB-lite"/>
    </source>
</evidence>
<dbReference type="AlphaFoldDB" id="Q7UHH5"/>
<dbReference type="Proteomes" id="UP000001025">
    <property type="component" value="Chromosome"/>
</dbReference>
<dbReference type="EnsemblBacteria" id="CAD77997">
    <property type="protein sequence ID" value="CAD77997"/>
    <property type="gene ID" value="RB13201"/>
</dbReference>
<name>Q7UHH5_RHOBA</name>
<organism evidence="2 3">
    <name type="scientific">Rhodopirellula baltica (strain DSM 10527 / NCIMB 13988 / SH1)</name>
    <dbReference type="NCBI Taxonomy" id="243090"/>
    <lineage>
        <taxon>Bacteria</taxon>
        <taxon>Pseudomonadati</taxon>
        <taxon>Planctomycetota</taxon>
        <taxon>Planctomycetia</taxon>
        <taxon>Pirellulales</taxon>
        <taxon>Pirellulaceae</taxon>
        <taxon>Rhodopirellula</taxon>
    </lineage>
</organism>
<gene>
    <name evidence="2" type="ordered locus">RB13201</name>
</gene>
<sequence length="121" mass="13360">MFLDFAPTGQPYASPGQRPGLWRDQEYKAPTGAVLAGFGESFLGPSRWDLCRNLRHEPPGDAWGYFRTAPLGRRKEQKPTTLLPRQHKTLSTPAFAPVGRGSNQACQDISNAERLMPTCCG</sequence>
<dbReference type="EMBL" id="BX294156">
    <property type="protein sequence ID" value="CAD77997.1"/>
    <property type="molecule type" value="Genomic_DNA"/>
</dbReference>
<feature type="region of interest" description="Disordered" evidence="1">
    <location>
        <begin position="1"/>
        <end position="23"/>
    </location>
</feature>
<dbReference type="HOGENOM" id="CLU_2036168_0_0_0"/>
<proteinExistence type="predicted"/>
<keyword evidence="3" id="KW-1185">Reference proteome</keyword>